<keyword evidence="4" id="KW-1185">Reference proteome</keyword>
<evidence type="ECO:0000259" key="2">
    <source>
        <dbReference type="PROSITE" id="PS50157"/>
    </source>
</evidence>
<dbReference type="InterPro" id="IPR013087">
    <property type="entry name" value="Znf_C2H2_type"/>
</dbReference>
<feature type="domain" description="C2H2-type" evidence="2">
    <location>
        <begin position="33"/>
        <end position="61"/>
    </location>
</feature>
<accession>A0A512BKX6</accession>
<keyword evidence="1" id="KW-0479">Metal-binding</keyword>
<dbReference type="RefSeq" id="WP_114184527.1">
    <property type="nucleotide sequence ID" value="NZ_BJYU01000002.1"/>
</dbReference>
<organism evidence="3 4">
    <name type="scientific">Microvirga aerophila</name>
    <dbReference type="NCBI Taxonomy" id="670291"/>
    <lineage>
        <taxon>Bacteria</taxon>
        <taxon>Pseudomonadati</taxon>
        <taxon>Pseudomonadota</taxon>
        <taxon>Alphaproteobacteria</taxon>
        <taxon>Hyphomicrobiales</taxon>
        <taxon>Methylobacteriaceae</taxon>
        <taxon>Microvirga</taxon>
    </lineage>
</organism>
<dbReference type="OrthoDB" id="8447986at2"/>
<dbReference type="PROSITE" id="PS00028">
    <property type="entry name" value="ZINC_FINGER_C2H2_1"/>
    <property type="match status" value="1"/>
</dbReference>
<protein>
    <recommendedName>
        <fullName evidence="2">C2H2-type domain-containing protein</fullName>
    </recommendedName>
</protein>
<keyword evidence="1" id="KW-0862">Zinc</keyword>
<keyword evidence="1" id="KW-0863">Zinc-finger</keyword>
<dbReference type="EMBL" id="BJYU01000002">
    <property type="protein sequence ID" value="GEO12626.1"/>
    <property type="molecule type" value="Genomic_DNA"/>
</dbReference>
<reference evidence="3 4" key="1">
    <citation type="submission" date="2019-07" db="EMBL/GenBank/DDBJ databases">
        <title>Whole genome shotgun sequence of Microvirga aerophila NBRC 106136.</title>
        <authorList>
            <person name="Hosoyama A."/>
            <person name="Uohara A."/>
            <person name="Ohji S."/>
            <person name="Ichikawa N."/>
        </authorList>
    </citation>
    <scope>NUCLEOTIDE SEQUENCE [LARGE SCALE GENOMIC DNA]</scope>
    <source>
        <strain evidence="3 4">NBRC 106136</strain>
    </source>
</reference>
<gene>
    <name evidence="3" type="ORF">MAE02_03220</name>
</gene>
<dbReference type="PROSITE" id="PS50157">
    <property type="entry name" value="ZINC_FINGER_C2H2_2"/>
    <property type="match status" value="1"/>
</dbReference>
<dbReference type="Proteomes" id="UP000321085">
    <property type="component" value="Unassembled WGS sequence"/>
</dbReference>
<name>A0A512BKX6_9HYPH</name>
<sequence length="383" mass="40910">MPTFGWVQEDAWDRILTATESVPEPSGERAPTFACPFCSRILQTPAEFQAHLSASHHVARPMMLIAGKEPTSSFVLRERVLPSDIVLANVTSASLSIDGISFKKITATELGRALARTNLATVRVRLENAAQKGTTPVTGGYDLSIRVASSAALQAVERAFEEHLNVEGLSVGTVDRFLADPRCAGAASDYATGMAEYALGLLIKERPHGQGITSPLERFREHFGSANLKLSPHNRPLPALLCALMRFALNNFSGAGVPTGHAGLDAATAILRGPSFHGPPIPTSPGGATRRVCPIDHGTSRILLLADRLAGTGRWSSVLQDECRQVAGAGTLDLMDQQKALALWALAAWRLGATRDAIEPLERIAATYPFAEWASSYLEAVSA</sequence>
<evidence type="ECO:0000313" key="4">
    <source>
        <dbReference type="Proteomes" id="UP000321085"/>
    </source>
</evidence>
<proteinExistence type="predicted"/>
<evidence type="ECO:0000256" key="1">
    <source>
        <dbReference type="PROSITE-ProRule" id="PRU00042"/>
    </source>
</evidence>
<comment type="caution">
    <text evidence="3">The sequence shown here is derived from an EMBL/GenBank/DDBJ whole genome shotgun (WGS) entry which is preliminary data.</text>
</comment>
<dbReference type="AlphaFoldDB" id="A0A512BKX6"/>
<dbReference type="GO" id="GO:0008270">
    <property type="term" value="F:zinc ion binding"/>
    <property type="evidence" value="ECO:0007669"/>
    <property type="project" value="UniProtKB-KW"/>
</dbReference>
<evidence type="ECO:0000313" key="3">
    <source>
        <dbReference type="EMBL" id="GEO12626.1"/>
    </source>
</evidence>